<evidence type="ECO:0000256" key="1">
    <source>
        <dbReference type="SAM" id="MobiDB-lite"/>
    </source>
</evidence>
<proteinExistence type="predicted"/>
<sequence>MGGVLLPRNFLHLSRALLPLPPPRSGLSYLSAKSDGSLHSGIRRCVMNGKVPRCCSIAESSHPGSSRYGGWDDPVLDDGAEISVGIESFRGVLVAMGIADGKCAILFFLGFLSAMAVSRSRVWNLGALAATGSVFLWGLLVGVARVSAGGDSPSHKRRNEESGKLSHEIMKDFEELLEDFGVKLSELKTRLQGFVGQNHPESGEIERYLDVLDSLSLATAPVKKFVQDSAGDGVCIGSVTEDGEPAAKPSPKSSKKKREPVTVDTDLLRFLATMFKEVTIGRAPPKTKDISFKGEAVDMLNSMDQGVETGVPAADEKRATRNLQEGHKGDPWLEEPFEVGDETSKRFSSGSATGMSEETARRVGSATNPENPISRAASTEYGNQSFHSRDDSCNHGVLSVEEGLRVLNGDLHLTSMQESYRKVVLQHNSRKTEIRTGQDRLQEYLESGFNSRAPEKEMASFPREAGSSLKSERPEAYSRINGKVVDGRETQMVDFRENAVKLEFQTVADDQQSKCDVGAENKASSSSPSAGGKTGSSEEEFNRVVKRGAGLLRQAGECLKGQNDEQTAEIFLYKSARLLSTAVAMKPGSLLALGQLGNTRLLHGELKLKISRDLRTLLSRNGPSFTGKKHHQSRSDEQSFLKKEKMVSALVDVCEECEELLIDAGRNYKMVLSIDENDVRALYNWGLALSFRAELIADAGPDAATDADKVYLAAIEKFDAMMSRTGDYASDALFRWGVALRRRSQLRPRGSSEKVKLLRQAKSLFEDVLRVDAENSHVREALRSCISELRLR</sequence>
<feature type="transmembrane region" description="Helical" evidence="2">
    <location>
        <begin position="92"/>
        <end position="116"/>
    </location>
</feature>
<keyword evidence="2" id="KW-0812">Transmembrane</keyword>
<feature type="compositionally biased region" description="Polar residues" evidence="1">
    <location>
        <begin position="365"/>
        <end position="376"/>
    </location>
</feature>
<feature type="compositionally biased region" description="Low complexity" evidence="1">
    <location>
        <begin position="522"/>
        <end position="531"/>
    </location>
</feature>
<dbReference type="PANTHER" id="PTHR36888">
    <property type="entry name" value="TETRATRICOPEPTIDE-LIKE HELICAL DOMAIN-CONTAINING PROTEIN-RELATED"/>
    <property type="match status" value="1"/>
</dbReference>
<gene>
    <name evidence="3" type="ORF">SI8410_10014073</name>
</gene>
<accession>A0A7I8L293</accession>
<feature type="region of interest" description="Disordered" evidence="1">
    <location>
        <begin position="453"/>
        <end position="474"/>
    </location>
</feature>
<keyword evidence="4" id="KW-1185">Reference proteome</keyword>
<reference evidence="3" key="1">
    <citation type="submission" date="2020-02" db="EMBL/GenBank/DDBJ databases">
        <authorList>
            <person name="Scholz U."/>
            <person name="Mascher M."/>
            <person name="Fiebig A."/>
        </authorList>
    </citation>
    <scope>NUCLEOTIDE SEQUENCE</scope>
</reference>
<dbReference type="InterPro" id="IPR011990">
    <property type="entry name" value="TPR-like_helical_dom_sf"/>
</dbReference>
<keyword evidence="2" id="KW-0472">Membrane</keyword>
<name>A0A7I8L293_SPIIN</name>
<protein>
    <submittedName>
        <fullName evidence="3">Uncharacterized protein</fullName>
    </submittedName>
</protein>
<evidence type="ECO:0000313" key="4">
    <source>
        <dbReference type="Proteomes" id="UP000663760"/>
    </source>
</evidence>
<feature type="region of interest" description="Disordered" evidence="1">
    <location>
        <begin position="312"/>
        <end position="376"/>
    </location>
</feature>
<organism evidence="3 4">
    <name type="scientific">Spirodela intermedia</name>
    <name type="common">Intermediate duckweed</name>
    <dbReference type="NCBI Taxonomy" id="51605"/>
    <lineage>
        <taxon>Eukaryota</taxon>
        <taxon>Viridiplantae</taxon>
        <taxon>Streptophyta</taxon>
        <taxon>Embryophyta</taxon>
        <taxon>Tracheophyta</taxon>
        <taxon>Spermatophyta</taxon>
        <taxon>Magnoliopsida</taxon>
        <taxon>Liliopsida</taxon>
        <taxon>Araceae</taxon>
        <taxon>Lemnoideae</taxon>
        <taxon>Spirodela</taxon>
    </lineage>
</organism>
<keyword evidence="2" id="KW-1133">Transmembrane helix</keyword>
<feature type="compositionally biased region" description="Basic and acidic residues" evidence="1">
    <location>
        <begin position="314"/>
        <end position="331"/>
    </location>
</feature>
<dbReference type="AlphaFoldDB" id="A0A7I8L293"/>
<dbReference type="EMBL" id="LR746273">
    <property type="protein sequence ID" value="CAA7403395.1"/>
    <property type="molecule type" value="Genomic_DNA"/>
</dbReference>
<feature type="region of interest" description="Disordered" evidence="1">
    <location>
        <begin position="513"/>
        <end position="540"/>
    </location>
</feature>
<dbReference type="SUPFAM" id="SSF48452">
    <property type="entry name" value="TPR-like"/>
    <property type="match status" value="1"/>
</dbReference>
<feature type="compositionally biased region" description="Polar residues" evidence="1">
    <location>
        <begin position="346"/>
        <end position="356"/>
    </location>
</feature>
<evidence type="ECO:0000313" key="3">
    <source>
        <dbReference type="EMBL" id="CAA7403395.1"/>
    </source>
</evidence>
<dbReference type="PANTHER" id="PTHR36888:SF2">
    <property type="entry name" value="TETRATRICOPEPTIDE REPEAT (TPR)-LIKE SUPERFAMILY PROTEIN"/>
    <property type="match status" value="1"/>
</dbReference>
<dbReference type="Gene3D" id="1.25.40.10">
    <property type="entry name" value="Tetratricopeptide repeat domain"/>
    <property type="match status" value="1"/>
</dbReference>
<feature type="transmembrane region" description="Helical" evidence="2">
    <location>
        <begin position="122"/>
        <end position="148"/>
    </location>
</feature>
<feature type="region of interest" description="Disordered" evidence="1">
    <location>
        <begin position="237"/>
        <end position="260"/>
    </location>
</feature>
<feature type="compositionally biased region" description="Acidic residues" evidence="1">
    <location>
        <begin position="332"/>
        <end position="341"/>
    </location>
</feature>
<dbReference type="OrthoDB" id="552664at2759"/>
<dbReference type="Proteomes" id="UP000663760">
    <property type="component" value="Chromosome 10"/>
</dbReference>
<evidence type="ECO:0000256" key="2">
    <source>
        <dbReference type="SAM" id="Phobius"/>
    </source>
</evidence>